<dbReference type="SUPFAM" id="SSF56176">
    <property type="entry name" value="FAD-binding/transporter-associated domain-like"/>
    <property type="match status" value="1"/>
</dbReference>
<dbReference type="InterPro" id="IPR016169">
    <property type="entry name" value="FAD-bd_PCMH_sub2"/>
</dbReference>
<dbReference type="InterPro" id="IPR002346">
    <property type="entry name" value="Mopterin_DH_FAD-bd"/>
</dbReference>
<evidence type="ECO:0000313" key="6">
    <source>
        <dbReference type="Proteomes" id="UP000480266"/>
    </source>
</evidence>
<dbReference type="SMART" id="SM01092">
    <property type="entry name" value="CO_deh_flav_C"/>
    <property type="match status" value="1"/>
</dbReference>
<organism evidence="5 6">
    <name type="scientific">Candidatus Afipia apatlaquensis</name>
    <dbReference type="NCBI Taxonomy" id="2712852"/>
    <lineage>
        <taxon>Bacteria</taxon>
        <taxon>Pseudomonadati</taxon>
        <taxon>Pseudomonadota</taxon>
        <taxon>Alphaproteobacteria</taxon>
        <taxon>Hyphomicrobiales</taxon>
        <taxon>Nitrobacteraceae</taxon>
        <taxon>Afipia</taxon>
    </lineage>
</organism>
<dbReference type="AlphaFoldDB" id="A0A7C9RK38"/>
<protein>
    <submittedName>
        <fullName evidence="5">Xanthine dehydrogenase family protein subunit M</fullName>
    </submittedName>
</protein>
<dbReference type="InterPro" id="IPR036683">
    <property type="entry name" value="CO_DH_flav_C_dom_sf"/>
</dbReference>
<evidence type="ECO:0000256" key="2">
    <source>
        <dbReference type="ARBA" id="ARBA00022827"/>
    </source>
</evidence>
<keyword evidence="2" id="KW-0274">FAD</keyword>
<evidence type="ECO:0000256" key="1">
    <source>
        <dbReference type="ARBA" id="ARBA00022630"/>
    </source>
</evidence>
<dbReference type="Proteomes" id="UP000480266">
    <property type="component" value="Unassembled WGS sequence"/>
</dbReference>
<dbReference type="InterPro" id="IPR051312">
    <property type="entry name" value="Diverse_Substr_Oxidored"/>
</dbReference>
<dbReference type="PANTHER" id="PTHR42659:SF2">
    <property type="entry name" value="XANTHINE DEHYDROGENASE SUBUNIT C-RELATED"/>
    <property type="match status" value="1"/>
</dbReference>
<dbReference type="GO" id="GO:0071949">
    <property type="term" value="F:FAD binding"/>
    <property type="evidence" value="ECO:0007669"/>
    <property type="project" value="InterPro"/>
</dbReference>
<dbReference type="Gene3D" id="3.30.390.50">
    <property type="entry name" value="CO dehydrogenase flavoprotein, C-terminal domain"/>
    <property type="match status" value="1"/>
</dbReference>
<dbReference type="InterPro" id="IPR005107">
    <property type="entry name" value="CO_DH_flav_C"/>
</dbReference>
<proteinExistence type="predicted"/>
<keyword evidence="6" id="KW-1185">Reference proteome</keyword>
<dbReference type="EMBL" id="JAAMRR010001370">
    <property type="protein sequence ID" value="NGX98698.1"/>
    <property type="molecule type" value="Genomic_DNA"/>
</dbReference>
<evidence type="ECO:0000256" key="3">
    <source>
        <dbReference type="ARBA" id="ARBA00023002"/>
    </source>
</evidence>
<dbReference type="InterPro" id="IPR016167">
    <property type="entry name" value="FAD-bd_PCMH_sub1"/>
</dbReference>
<dbReference type="SUPFAM" id="SSF55447">
    <property type="entry name" value="CO dehydrogenase flavoprotein C-terminal domain-like"/>
    <property type="match status" value="1"/>
</dbReference>
<accession>A0A7C9RK38</accession>
<dbReference type="FunFam" id="3.30.465.10:FF:000017">
    <property type="entry name" value="Xanthine dehydrogenase, FAD binding subunit"/>
    <property type="match status" value="1"/>
</dbReference>
<dbReference type="InterPro" id="IPR036318">
    <property type="entry name" value="FAD-bd_PCMH-like_sf"/>
</dbReference>
<sequence>MIPASFDYVRATSLSEVIGLLQKDPDGTKLVAGGHTLIPTLKLRLASPALLIDIGSIAELKGIEAGDRIRIGALTKHAELLASRELHDVLPIFRQAADIIADPQVRNRGTIGGSLANADPAADWPAVVIALKAELEIAGPSGSRRIGATDFFVDIFTTALETDDVLVAVHIPRPEAGTQFRYRKIRHPASGYAVVGIAVAASMKDGVVSNIAIGITGAAGHAFAADTATGYLAGKALERETIEAAAWLASEQAPCLSDHYASAEYRQHLVRTEVARALTSLVGTA</sequence>
<keyword evidence="1" id="KW-0285">Flavoprotein</keyword>
<feature type="domain" description="FAD-binding PCMH-type" evidence="4">
    <location>
        <begin position="1"/>
        <end position="176"/>
    </location>
</feature>
<dbReference type="PROSITE" id="PS51387">
    <property type="entry name" value="FAD_PCMH"/>
    <property type="match status" value="1"/>
</dbReference>
<dbReference type="Gene3D" id="3.30.43.10">
    <property type="entry name" value="Uridine Diphospho-n-acetylenolpyruvylglucosamine Reductase, domain 2"/>
    <property type="match status" value="1"/>
</dbReference>
<reference evidence="5" key="1">
    <citation type="submission" date="2020-02" db="EMBL/GenBank/DDBJ databases">
        <title>Draft genome sequence of Candidatus Afipia apatlaquensis IBT-C3, a potential strain for decolorization of textile dyes.</title>
        <authorList>
            <person name="Sanchez-Reyes A."/>
            <person name="Breton-Deval L."/>
            <person name="Mangelson H."/>
            <person name="Sanchez-Flores A."/>
        </authorList>
    </citation>
    <scope>NUCLEOTIDE SEQUENCE [LARGE SCALE GENOMIC DNA]</scope>
    <source>
        <strain evidence="5">IBT-C3</strain>
    </source>
</reference>
<keyword evidence="3" id="KW-0560">Oxidoreductase</keyword>
<dbReference type="InterPro" id="IPR016166">
    <property type="entry name" value="FAD-bd_PCMH"/>
</dbReference>
<gene>
    <name evidence="5" type="ORF">G4V63_26880</name>
</gene>
<evidence type="ECO:0000259" key="4">
    <source>
        <dbReference type="PROSITE" id="PS51387"/>
    </source>
</evidence>
<comment type="caution">
    <text evidence="5">The sequence shown here is derived from an EMBL/GenBank/DDBJ whole genome shotgun (WGS) entry which is preliminary data.</text>
</comment>
<dbReference type="Gene3D" id="3.30.465.10">
    <property type="match status" value="1"/>
</dbReference>
<name>A0A7C9RK38_9BRAD</name>
<dbReference type="PANTHER" id="PTHR42659">
    <property type="entry name" value="XANTHINE DEHYDROGENASE SUBUNIT C-RELATED"/>
    <property type="match status" value="1"/>
</dbReference>
<dbReference type="Pfam" id="PF03450">
    <property type="entry name" value="CO_deh_flav_C"/>
    <property type="match status" value="1"/>
</dbReference>
<dbReference type="Pfam" id="PF00941">
    <property type="entry name" value="FAD_binding_5"/>
    <property type="match status" value="1"/>
</dbReference>
<dbReference type="GO" id="GO:0016491">
    <property type="term" value="F:oxidoreductase activity"/>
    <property type="evidence" value="ECO:0007669"/>
    <property type="project" value="UniProtKB-KW"/>
</dbReference>
<evidence type="ECO:0000313" key="5">
    <source>
        <dbReference type="EMBL" id="NGX98698.1"/>
    </source>
</evidence>